<dbReference type="Pfam" id="PF00378">
    <property type="entry name" value="ECH_1"/>
    <property type="match status" value="1"/>
</dbReference>
<feature type="domain" description="3-hydroxyacyl-CoA dehydrogenase C-terminal" evidence="8">
    <location>
        <begin position="181"/>
        <end position="282"/>
    </location>
</feature>
<comment type="catalytic activity">
    <reaction evidence="7">
        <text>a (3S)-3-hydroxyacyl-CoA + NAD(+) = a 3-oxoacyl-CoA + NADH + H(+)</text>
        <dbReference type="Rhea" id="RHEA:22432"/>
        <dbReference type="ChEBI" id="CHEBI:15378"/>
        <dbReference type="ChEBI" id="CHEBI:57318"/>
        <dbReference type="ChEBI" id="CHEBI:57540"/>
        <dbReference type="ChEBI" id="CHEBI:57945"/>
        <dbReference type="ChEBI" id="CHEBI:90726"/>
        <dbReference type="EC" id="1.1.1.35"/>
    </reaction>
</comment>
<dbReference type="PANTHER" id="PTHR48075:SF7">
    <property type="entry name" value="3-HYDROXYACYL-COA DEHYDROGENASE-RELATED"/>
    <property type="match status" value="1"/>
</dbReference>
<dbReference type="AlphaFoldDB" id="A0A443K1A8"/>
<dbReference type="InterPro" id="IPR006108">
    <property type="entry name" value="3HC_DH_C"/>
</dbReference>
<accession>A0A443K1A8</accession>
<evidence type="ECO:0000313" key="11">
    <source>
        <dbReference type="Proteomes" id="UP000284451"/>
    </source>
</evidence>
<dbReference type="Pfam" id="PF00725">
    <property type="entry name" value="3HCDH"/>
    <property type="match status" value="1"/>
</dbReference>
<sequence>MAINKVAVIGAGLMGSGIAAHLANAGVDVLLLDLQKSFADAGVTRQLKAGGFMDPAFAARITTGSTDDLGLVSDADWIIEAIAERLELKQALYAALDAVRKPGSLVSSNTSTIQIAALTAGQSDSFANDFLITHFFNPPRQMRLLEIVAGPGTRPEAVSIIRDFGDRRLGKDVVLCRDTPGFIANRIGSYWMAAAMNEAIRLGLDVEEADLVLGKPFGIPSTGIFGLLDLVGIDLMPMVLRSLQAAVPKDDAIHDHDAEPGLIARMIAEGRIGRKSGAGFVRLSSDRKSREVTDLATGAYRPQRPARSESLDAAKGDARALMEHSAPGGRFAAFVMERTLFYAASLLPQIADGPDAVDQAMRSGYGWKEGPFELIDRLGASWLITRLAARHLTAPAYLTLAAERGGLYSVIDGRRCCLLPDGSMRPVHRPAGVITLTDLARAKAPVADYGSAALWDLGDGVACLAFRTKMNTFSQDLLVAIDAALDLVEDRFGALVIGSDAAAFSAGADLRIFLETVEKGGPEALGAFIDRGHSTFERIKYAPFPVVGAASGMAFGGGCEILLHCDAIQAHAETSLGLVETRVGVIPGWGGCKEMLIRQSAMASAPHGPVALAMAVFNLIAPARVSGSAFDARNLGFLRATDGITMNRERLLADAKEKALALLPGYAPPEKPQFRLAGRSGAAGLRNLVDGAVIAGRATAHDRVLGYALIDVLTGGADADPLLPLDEQDITDLERKAFIDLLAIPESIARVRHMLATGKPLRN</sequence>
<gene>
    <name evidence="10" type="ORF">D2T29_20395</name>
</gene>
<dbReference type="InterPro" id="IPR008927">
    <property type="entry name" value="6-PGluconate_DH-like_C_sf"/>
</dbReference>
<dbReference type="Gene3D" id="3.90.226.10">
    <property type="entry name" value="2-enoyl-CoA Hydratase, Chain A, domain 1"/>
    <property type="match status" value="1"/>
</dbReference>
<evidence type="ECO:0000256" key="4">
    <source>
        <dbReference type="ARBA" id="ARBA00023002"/>
    </source>
</evidence>
<comment type="caution">
    <text evidence="10">The sequence shown here is derived from an EMBL/GenBank/DDBJ whole genome shotgun (WGS) entry which is preliminary data.</text>
</comment>
<keyword evidence="2" id="KW-0276">Fatty acid metabolism</keyword>
<dbReference type="SUPFAM" id="SSF48179">
    <property type="entry name" value="6-phosphogluconate dehydrogenase C-terminal domain-like"/>
    <property type="match status" value="2"/>
</dbReference>
<evidence type="ECO:0000313" key="10">
    <source>
        <dbReference type="EMBL" id="RWR26546.1"/>
    </source>
</evidence>
<dbReference type="Gene3D" id="3.40.50.720">
    <property type="entry name" value="NAD(P)-binding Rossmann-like Domain"/>
    <property type="match status" value="1"/>
</dbReference>
<evidence type="ECO:0000259" key="9">
    <source>
        <dbReference type="Pfam" id="PF02737"/>
    </source>
</evidence>
<dbReference type="EMBL" id="SAUY01000043">
    <property type="protein sequence ID" value="RWR26546.1"/>
    <property type="molecule type" value="Genomic_DNA"/>
</dbReference>
<dbReference type="Gene3D" id="1.10.1040.50">
    <property type="match status" value="1"/>
</dbReference>
<dbReference type="PANTHER" id="PTHR48075">
    <property type="entry name" value="3-HYDROXYACYL-COA DEHYDROGENASE FAMILY PROTEIN"/>
    <property type="match status" value="1"/>
</dbReference>
<dbReference type="GO" id="GO:0003857">
    <property type="term" value="F:(3S)-3-hydroxyacyl-CoA dehydrogenase (NAD+) activity"/>
    <property type="evidence" value="ECO:0007669"/>
    <property type="project" value="UniProtKB-EC"/>
</dbReference>
<keyword evidence="5" id="KW-0520">NAD</keyword>
<organism evidence="10 11">
    <name type="scientific">Paenirhodobacter populi</name>
    <dbReference type="NCBI Taxonomy" id="2306993"/>
    <lineage>
        <taxon>Bacteria</taxon>
        <taxon>Pseudomonadati</taxon>
        <taxon>Pseudomonadota</taxon>
        <taxon>Alphaproteobacteria</taxon>
        <taxon>Rhodobacterales</taxon>
        <taxon>Rhodobacter group</taxon>
        <taxon>Paenirhodobacter</taxon>
    </lineage>
</organism>
<dbReference type="GO" id="GO:0070403">
    <property type="term" value="F:NAD+ binding"/>
    <property type="evidence" value="ECO:0007669"/>
    <property type="project" value="InterPro"/>
</dbReference>
<dbReference type="UniPathway" id="UPA00659"/>
<evidence type="ECO:0000256" key="7">
    <source>
        <dbReference type="ARBA" id="ARBA00049556"/>
    </source>
</evidence>
<dbReference type="InterPro" id="IPR029045">
    <property type="entry name" value="ClpP/crotonase-like_dom_sf"/>
</dbReference>
<keyword evidence="3" id="KW-0442">Lipid degradation</keyword>
<keyword evidence="6" id="KW-0443">Lipid metabolism</keyword>
<dbReference type="GO" id="GO:0006635">
    <property type="term" value="P:fatty acid beta-oxidation"/>
    <property type="evidence" value="ECO:0007669"/>
    <property type="project" value="UniProtKB-UniPathway"/>
</dbReference>
<dbReference type="Pfam" id="PF02737">
    <property type="entry name" value="3HCDH_N"/>
    <property type="match status" value="1"/>
</dbReference>
<dbReference type="RefSeq" id="WP_128233924.1">
    <property type="nucleotide sequence ID" value="NZ_SAUY01000043.1"/>
</dbReference>
<evidence type="ECO:0000256" key="2">
    <source>
        <dbReference type="ARBA" id="ARBA00022832"/>
    </source>
</evidence>
<evidence type="ECO:0000256" key="3">
    <source>
        <dbReference type="ARBA" id="ARBA00022963"/>
    </source>
</evidence>
<evidence type="ECO:0000256" key="1">
    <source>
        <dbReference type="ARBA" id="ARBA00005005"/>
    </source>
</evidence>
<dbReference type="CDD" id="cd06558">
    <property type="entry name" value="crotonase-like"/>
    <property type="match status" value="1"/>
</dbReference>
<evidence type="ECO:0000256" key="5">
    <source>
        <dbReference type="ARBA" id="ARBA00023027"/>
    </source>
</evidence>
<dbReference type="SUPFAM" id="SSF52096">
    <property type="entry name" value="ClpP/crotonase"/>
    <property type="match status" value="1"/>
</dbReference>
<name>A0A443K1A8_9RHOB</name>
<protein>
    <submittedName>
        <fullName evidence="10">3-hydroxyacyl-CoA dehydrogenase/enoyl-CoA hydratase family protein</fullName>
    </submittedName>
</protein>
<comment type="pathway">
    <text evidence="1">Lipid metabolism; fatty acid beta-oxidation.</text>
</comment>
<evidence type="ECO:0000259" key="8">
    <source>
        <dbReference type="Pfam" id="PF00725"/>
    </source>
</evidence>
<evidence type="ECO:0000256" key="6">
    <source>
        <dbReference type="ARBA" id="ARBA00023098"/>
    </source>
</evidence>
<dbReference type="SUPFAM" id="SSF51735">
    <property type="entry name" value="NAD(P)-binding Rossmann-fold domains"/>
    <property type="match status" value="1"/>
</dbReference>
<dbReference type="InterPro" id="IPR001753">
    <property type="entry name" value="Enoyl-CoA_hydra/iso"/>
</dbReference>
<keyword evidence="4" id="KW-0560">Oxidoreductase</keyword>
<dbReference type="InterPro" id="IPR036291">
    <property type="entry name" value="NAD(P)-bd_dom_sf"/>
</dbReference>
<reference evidence="10 11" key="1">
    <citation type="submission" date="2019-01" db="EMBL/GenBank/DDBJ databases">
        <title>Sinorhodobacter populi sp. nov. isolated from the symptomatic bark tissue of Populus euramericana canker.</title>
        <authorList>
            <person name="Xu G."/>
        </authorList>
    </citation>
    <scope>NUCLEOTIDE SEQUENCE [LARGE SCALE GENOMIC DNA]</scope>
    <source>
        <strain evidence="10 11">07D10-4-3</strain>
    </source>
</reference>
<feature type="domain" description="3-hydroxyacyl-CoA dehydrogenase NAD binding" evidence="9">
    <location>
        <begin position="5"/>
        <end position="178"/>
    </location>
</feature>
<reference evidence="10 11" key="2">
    <citation type="submission" date="2019-01" db="EMBL/GenBank/DDBJ databases">
        <authorList>
            <person name="Li Y."/>
        </authorList>
    </citation>
    <scope>NUCLEOTIDE SEQUENCE [LARGE SCALE GENOMIC DNA]</scope>
    <source>
        <strain evidence="10 11">07D10-4-3</strain>
    </source>
</reference>
<dbReference type="Proteomes" id="UP000284451">
    <property type="component" value="Unassembled WGS sequence"/>
</dbReference>
<dbReference type="InterPro" id="IPR006176">
    <property type="entry name" value="3-OHacyl-CoA_DH_NAD-bd"/>
</dbReference>
<proteinExistence type="predicted"/>